<dbReference type="OrthoDB" id="10311981at2759"/>
<proteinExistence type="predicted"/>
<reference evidence="1 2" key="1">
    <citation type="submission" date="2019-05" db="EMBL/GenBank/DDBJ databases">
        <title>Emergence of the Ug99 lineage of the wheat stem rust pathogen through somatic hybridization.</title>
        <authorList>
            <person name="Li F."/>
            <person name="Upadhyaya N.M."/>
            <person name="Sperschneider J."/>
            <person name="Matny O."/>
            <person name="Nguyen-Phuc H."/>
            <person name="Mago R."/>
            <person name="Raley C."/>
            <person name="Miller M.E."/>
            <person name="Silverstein K.A.T."/>
            <person name="Henningsen E."/>
            <person name="Hirsch C.D."/>
            <person name="Visser B."/>
            <person name="Pretorius Z.A."/>
            <person name="Steffenson B.J."/>
            <person name="Schwessinger B."/>
            <person name="Dodds P.N."/>
            <person name="Figueroa M."/>
        </authorList>
    </citation>
    <scope>NUCLEOTIDE SEQUENCE [LARGE SCALE GENOMIC DNA]</scope>
    <source>
        <strain evidence="1">21-0</strain>
    </source>
</reference>
<sequence length="208" mass="22646">MGQADEFRQHSCNKLAVLPIVQLKRYQYYPAIPLIKQARVLFAKVCNHGITFNLTGLCGGRPLSKARLSIGAAQATPAFMPGVKPVGMKFTAFPTYRAGAVACPNAGFLGTGLKTAAPCQADGARHESRALNIELWPLVRVAEPRVQAWSNVALQGWRGEPCSPVRSRVVLGKAWRLVISPRLMTRRVPLDHQGHRTLYHSGGPANST</sequence>
<dbReference type="AlphaFoldDB" id="A0A5B0NIF1"/>
<organism evidence="1 2">
    <name type="scientific">Puccinia graminis f. sp. tritici</name>
    <dbReference type="NCBI Taxonomy" id="56615"/>
    <lineage>
        <taxon>Eukaryota</taxon>
        <taxon>Fungi</taxon>
        <taxon>Dikarya</taxon>
        <taxon>Basidiomycota</taxon>
        <taxon>Pucciniomycotina</taxon>
        <taxon>Pucciniomycetes</taxon>
        <taxon>Pucciniales</taxon>
        <taxon>Pucciniaceae</taxon>
        <taxon>Puccinia</taxon>
    </lineage>
</organism>
<evidence type="ECO:0000313" key="1">
    <source>
        <dbReference type="EMBL" id="KAA1089121.1"/>
    </source>
</evidence>
<dbReference type="Proteomes" id="UP000324748">
    <property type="component" value="Unassembled WGS sequence"/>
</dbReference>
<keyword evidence="2" id="KW-1185">Reference proteome</keyword>
<evidence type="ECO:0000313" key="2">
    <source>
        <dbReference type="Proteomes" id="UP000324748"/>
    </source>
</evidence>
<protein>
    <submittedName>
        <fullName evidence="1">Uncharacterized protein</fullName>
    </submittedName>
</protein>
<dbReference type="EMBL" id="VSWC01000093">
    <property type="protein sequence ID" value="KAA1089121.1"/>
    <property type="molecule type" value="Genomic_DNA"/>
</dbReference>
<name>A0A5B0NIF1_PUCGR</name>
<comment type="caution">
    <text evidence="1">The sequence shown here is derived from an EMBL/GenBank/DDBJ whole genome shotgun (WGS) entry which is preliminary data.</text>
</comment>
<accession>A0A5B0NIF1</accession>
<gene>
    <name evidence="1" type="ORF">PGT21_007618</name>
</gene>